<evidence type="ECO:0000313" key="2">
    <source>
        <dbReference type="EMBL" id="KAJ3178633.1"/>
    </source>
</evidence>
<proteinExistence type="predicted"/>
<dbReference type="Proteomes" id="UP001212152">
    <property type="component" value="Unassembled WGS sequence"/>
</dbReference>
<dbReference type="AlphaFoldDB" id="A0AAD5XQJ1"/>
<dbReference type="InterPro" id="IPR011008">
    <property type="entry name" value="Dimeric_a/b-barrel"/>
</dbReference>
<dbReference type="PANTHER" id="PTHR38052">
    <property type="entry name" value="EXPRESSED PROTEIN"/>
    <property type="match status" value="1"/>
</dbReference>
<organism evidence="2 3">
    <name type="scientific">Geranomyces variabilis</name>
    <dbReference type="NCBI Taxonomy" id="109894"/>
    <lineage>
        <taxon>Eukaryota</taxon>
        <taxon>Fungi</taxon>
        <taxon>Fungi incertae sedis</taxon>
        <taxon>Chytridiomycota</taxon>
        <taxon>Chytridiomycota incertae sedis</taxon>
        <taxon>Chytridiomycetes</taxon>
        <taxon>Spizellomycetales</taxon>
        <taxon>Powellomycetaceae</taxon>
        <taxon>Geranomyces</taxon>
    </lineage>
</organism>
<dbReference type="SUPFAM" id="SSF54909">
    <property type="entry name" value="Dimeric alpha+beta barrel"/>
    <property type="match status" value="1"/>
</dbReference>
<keyword evidence="3" id="KW-1185">Reference proteome</keyword>
<dbReference type="InterPro" id="IPR007138">
    <property type="entry name" value="ABM_dom"/>
</dbReference>
<comment type="caution">
    <text evidence="2">The sequence shown here is derived from an EMBL/GenBank/DDBJ whole genome shotgun (WGS) entry which is preliminary data.</text>
</comment>
<evidence type="ECO:0000259" key="1">
    <source>
        <dbReference type="Pfam" id="PF03992"/>
    </source>
</evidence>
<sequence length="104" mass="11437">MTLTITANITIPAEHASALRELLVEASHVYTKDNGTLAWMVHVSSQNPNDFIIVEVYENAAAIDTHVANPFYREFMGKAKGWNAKVDVKKWEALAGGVELPGKL</sequence>
<protein>
    <recommendedName>
        <fullName evidence="1">ABM domain-containing protein</fullName>
    </recommendedName>
</protein>
<feature type="domain" description="ABM" evidence="1">
    <location>
        <begin position="3"/>
        <end position="76"/>
    </location>
</feature>
<evidence type="ECO:0000313" key="3">
    <source>
        <dbReference type="Proteomes" id="UP001212152"/>
    </source>
</evidence>
<name>A0AAD5XQJ1_9FUNG</name>
<gene>
    <name evidence="2" type="ORF">HDU87_003456</name>
</gene>
<dbReference type="PANTHER" id="PTHR38052:SF1">
    <property type="entry name" value="ABM DOMAIN-CONTAINING PROTEIN"/>
    <property type="match status" value="1"/>
</dbReference>
<reference evidence="2" key="1">
    <citation type="submission" date="2020-05" db="EMBL/GenBank/DDBJ databases">
        <title>Phylogenomic resolution of chytrid fungi.</title>
        <authorList>
            <person name="Stajich J.E."/>
            <person name="Amses K."/>
            <person name="Simmons R."/>
            <person name="Seto K."/>
            <person name="Myers J."/>
            <person name="Bonds A."/>
            <person name="Quandt C.A."/>
            <person name="Barry K."/>
            <person name="Liu P."/>
            <person name="Grigoriev I."/>
            <person name="Longcore J.E."/>
            <person name="James T.Y."/>
        </authorList>
    </citation>
    <scope>NUCLEOTIDE SEQUENCE</scope>
    <source>
        <strain evidence="2">JEL0379</strain>
    </source>
</reference>
<dbReference type="Pfam" id="PF03992">
    <property type="entry name" value="ABM"/>
    <property type="match status" value="1"/>
</dbReference>
<dbReference type="Gene3D" id="3.30.70.100">
    <property type="match status" value="1"/>
</dbReference>
<dbReference type="EMBL" id="JADGJQ010000025">
    <property type="protein sequence ID" value="KAJ3178633.1"/>
    <property type="molecule type" value="Genomic_DNA"/>
</dbReference>
<accession>A0AAD5XQJ1</accession>